<keyword evidence="5" id="KW-0004">4Fe-4S</keyword>
<keyword evidence="14" id="KW-1185">Reference proteome</keyword>
<dbReference type="Pfam" id="PF13353">
    <property type="entry name" value="Fer4_12"/>
    <property type="match status" value="1"/>
</dbReference>
<evidence type="ECO:0000256" key="4">
    <source>
        <dbReference type="ARBA" id="ARBA00014281"/>
    </source>
</evidence>
<dbReference type="GO" id="GO:0004748">
    <property type="term" value="F:ribonucleoside-diphosphate reductase activity, thioredoxin disulfide as acceptor"/>
    <property type="evidence" value="ECO:0007669"/>
    <property type="project" value="TreeGrafter"/>
</dbReference>
<dbReference type="InterPro" id="IPR012837">
    <property type="entry name" value="NrdG"/>
</dbReference>
<protein>
    <recommendedName>
        <fullName evidence="4 12">Anaerobic ribonucleoside-triphosphate reductase-activating protein</fullName>
        <ecNumber evidence="12">1.97.1.-</ecNumber>
    </recommendedName>
</protein>
<dbReference type="GO" id="GO:0043365">
    <property type="term" value="F:[formate-C-acetyltransferase]-activating enzyme activity"/>
    <property type="evidence" value="ECO:0007669"/>
    <property type="project" value="InterPro"/>
</dbReference>
<dbReference type="SFLD" id="SFLDG01066">
    <property type="entry name" value="organic_radical-activating_enz"/>
    <property type="match status" value="1"/>
</dbReference>
<evidence type="ECO:0000256" key="10">
    <source>
        <dbReference type="ARBA" id="ARBA00023014"/>
    </source>
</evidence>
<dbReference type="PATRIC" id="fig|134605.3.peg.1754"/>
<dbReference type="InterPro" id="IPR001989">
    <property type="entry name" value="Radical_activat_CS"/>
</dbReference>
<evidence type="ECO:0000256" key="7">
    <source>
        <dbReference type="ARBA" id="ARBA00022723"/>
    </source>
</evidence>
<dbReference type="GO" id="GO:0046872">
    <property type="term" value="F:metal ion binding"/>
    <property type="evidence" value="ECO:0007669"/>
    <property type="project" value="UniProtKB-KW"/>
</dbReference>
<keyword evidence="9" id="KW-0408">Iron</keyword>
<dbReference type="SUPFAM" id="SSF102114">
    <property type="entry name" value="Radical SAM enzymes"/>
    <property type="match status" value="1"/>
</dbReference>
<comment type="catalytic activity">
    <reaction evidence="11">
        <text>glycyl-[protein] + reduced [flavodoxin] + S-adenosyl-L-methionine = glycin-2-yl radical-[protein] + semiquinone [flavodoxin] + 5'-deoxyadenosine + L-methionine + H(+)</text>
        <dbReference type="Rhea" id="RHEA:61976"/>
        <dbReference type="Rhea" id="RHEA-COMP:10622"/>
        <dbReference type="Rhea" id="RHEA-COMP:14480"/>
        <dbReference type="Rhea" id="RHEA-COMP:15993"/>
        <dbReference type="Rhea" id="RHEA-COMP:15994"/>
        <dbReference type="ChEBI" id="CHEBI:15378"/>
        <dbReference type="ChEBI" id="CHEBI:17319"/>
        <dbReference type="ChEBI" id="CHEBI:29947"/>
        <dbReference type="ChEBI" id="CHEBI:32722"/>
        <dbReference type="ChEBI" id="CHEBI:57618"/>
        <dbReference type="ChEBI" id="CHEBI:57844"/>
        <dbReference type="ChEBI" id="CHEBI:59789"/>
        <dbReference type="ChEBI" id="CHEBI:140311"/>
    </reaction>
</comment>
<dbReference type="PROSITE" id="PS01087">
    <property type="entry name" value="RADICAL_ACTIVATING"/>
    <property type="match status" value="1"/>
</dbReference>
<dbReference type="STRING" id="134605.HMPREF3206_01773"/>
<dbReference type="InterPro" id="IPR034457">
    <property type="entry name" value="Organic_radical-activating"/>
</dbReference>
<dbReference type="AlphaFoldDB" id="A0A133N876"/>
<evidence type="ECO:0000256" key="9">
    <source>
        <dbReference type="ARBA" id="ARBA00023004"/>
    </source>
</evidence>
<dbReference type="PANTHER" id="PTHR30352">
    <property type="entry name" value="PYRUVATE FORMATE-LYASE-ACTIVATING ENZYME"/>
    <property type="match status" value="1"/>
</dbReference>
<sequence>MNYSGIKYSDMINGPGIRVSLFVSGCSHACPGCFNKETWNPNYGEKFTEKQKKEIFDYFKKYPMLLRGLSLLGGDPTYKTNIEPLKTFILEFRKNFPEKDIWMWSGYTWEEILSSPSLLSLVKNCDVLVEGKFIETEKDLSLQWRGSRNQRVIDIVKSLKEKAIVLFEEIA</sequence>
<comment type="function">
    <text evidence="2 12">Activation of anaerobic ribonucleoside-triphosphate reductase under anaerobic conditions by generation of an organic free radical, using S-adenosylmethionine and reduced flavodoxin as cosubstrates to produce 5'-deoxy-adenosine.</text>
</comment>
<evidence type="ECO:0000256" key="12">
    <source>
        <dbReference type="PIRNR" id="PIRNR000368"/>
    </source>
</evidence>
<dbReference type="GO" id="GO:0051539">
    <property type="term" value="F:4 iron, 4 sulfur cluster binding"/>
    <property type="evidence" value="ECO:0007669"/>
    <property type="project" value="UniProtKB-KW"/>
</dbReference>
<evidence type="ECO:0000313" key="13">
    <source>
        <dbReference type="EMBL" id="KXA12487.1"/>
    </source>
</evidence>
<dbReference type="InterPro" id="IPR058240">
    <property type="entry name" value="rSAM_sf"/>
</dbReference>
<dbReference type="Gene3D" id="3.20.20.70">
    <property type="entry name" value="Aldolase class I"/>
    <property type="match status" value="1"/>
</dbReference>
<dbReference type="SFLD" id="SFLDG01063">
    <property type="entry name" value="activating_enzymes__group_1"/>
    <property type="match status" value="1"/>
</dbReference>
<evidence type="ECO:0000256" key="5">
    <source>
        <dbReference type="ARBA" id="ARBA00022485"/>
    </source>
</evidence>
<reference evidence="14" key="1">
    <citation type="submission" date="2016-01" db="EMBL/GenBank/DDBJ databases">
        <authorList>
            <person name="Mitreva M."/>
            <person name="Pepin K.H."/>
            <person name="Mihindukulasuriya K.A."/>
            <person name="Fulton R."/>
            <person name="Fronick C."/>
            <person name="O'Laughlin M."/>
            <person name="Miner T."/>
            <person name="Herter B."/>
            <person name="Rosa B.A."/>
            <person name="Cordes M."/>
            <person name="Tomlinson C."/>
            <person name="Wollam A."/>
            <person name="Palsikar V.B."/>
            <person name="Mardis E.R."/>
            <person name="Wilson R.K."/>
        </authorList>
    </citation>
    <scope>NUCLEOTIDE SEQUENCE [LARGE SCALE GENOMIC DNA]</scope>
    <source>
        <strain evidence="14">CMW8396</strain>
    </source>
</reference>
<comment type="similarity">
    <text evidence="3 12">Belongs to the organic radical-activating enzymes family.</text>
</comment>
<dbReference type="InterPro" id="IPR007197">
    <property type="entry name" value="rSAM"/>
</dbReference>
<dbReference type="EMBL" id="LRPX01000099">
    <property type="protein sequence ID" value="KXA12487.1"/>
    <property type="molecule type" value="Genomic_DNA"/>
</dbReference>
<gene>
    <name evidence="13" type="ORF">HMPREF3206_01773</name>
</gene>
<evidence type="ECO:0000256" key="6">
    <source>
        <dbReference type="ARBA" id="ARBA00022691"/>
    </source>
</evidence>
<dbReference type="InterPro" id="IPR013785">
    <property type="entry name" value="Aldolase_TIM"/>
</dbReference>
<dbReference type="PIRSF" id="PIRSF000368">
    <property type="entry name" value="NrdG"/>
    <property type="match status" value="1"/>
</dbReference>
<dbReference type="NCBIfam" id="TIGR02491">
    <property type="entry name" value="NrdG"/>
    <property type="match status" value="1"/>
</dbReference>
<dbReference type="Proteomes" id="UP000070617">
    <property type="component" value="Unassembled WGS sequence"/>
</dbReference>
<keyword evidence="6" id="KW-0949">S-adenosyl-L-methionine</keyword>
<evidence type="ECO:0000256" key="1">
    <source>
        <dbReference type="ARBA" id="ARBA00001966"/>
    </source>
</evidence>
<organism evidence="13 14">
    <name type="scientific">Fusobacterium equinum</name>
    <dbReference type="NCBI Taxonomy" id="134605"/>
    <lineage>
        <taxon>Bacteria</taxon>
        <taxon>Fusobacteriati</taxon>
        <taxon>Fusobacteriota</taxon>
        <taxon>Fusobacteriia</taxon>
        <taxon>Fusobacteriales</taxon>
        <taxon>Fusobacteriaceae</taxon>
        <taxon>Fusobacterium</taxon>
    </lineage>
</organism>
<keyword evidence="10" id="KW-0411">Iron-sulfur</keyword>
<keyword evidence="8 12" id="KW-0560">Oxidoreductase</keyword>
<dbReference type="RefSeq" id="WP_039991094.1">
    <property type="nucleotide sequence ID" value="NZ_KQ956575.1"/>
</dbReference>
<proteinExistence type="inferred from homology"/>
<accession>A0A133N876</accession>
<dbReference type="SFLD" id="SFLDS00029">
    <property type="entry name" value="Radical_SAM"/>
    <property type="match status" value="1"/>
</dbReference>
<evidence type="ECO:0000256" key="8">
    <source>
        <dbReference type="ARBA" id="ARBA00023002"/>
    </source>
</evidence>
<comment type="cofactor">
    <cofactor evidence="1">
        <name>[4Fe-4S] cluster</name>
        <dbReference type="ChEBI" id="CHEBI:49883"/>
    </cofactor>
</comment>
<evidence type="ECO:0000256" key="2">
    <source>
        <dbReference type="ARBA" id="ARBA00003852"/>
    </source>
</evidence>
<name>A0A133N876_9FUSO</name>
<evidence type="ECO:0000256" key="11">
    <source>
        <dbReference type="ARBA" id="ARBA00047365"/>
    </source>
</evidence>
<evidence type="ECO:0000256" key="3">
    <source>
        <dbReference type="ARBA" id="ARBA00009777"/>
    </source>
</evidence>
<keyword evidence="7" id="KW-0479">Metal-binding</keyword>
<dbReference type="EC" id="1.97.1.-" evidence="12"/>
<evidence type="ECO:0000313" key="14">
    <source>
        <dbReference type="Proteomes" id="UP000070617"/>
    </source>
</evidence>
<comment type="caution">
    <text evidence="13">The sequence shown here is derived from an EMBL/GenBank/DDBJ whole genome shotgun (WGS) entry which is preliminary data.</text>
</comment>
<dbReference type="SFLD" id="SFLDF00299">
    <property type="entry name" value="anaerobic_ribonucleoside-triph"/>
    <property type="match status" value="1"/>
</dbReference>
<dbReference type="PANTHER" id="PTHR30352:SF2">
    <property type="entry name" value="ANAEROBIC RIBONUCLEOSIDE-TRIPHOSPHATE REDUCTASE-ACTIVATING PROTEIN"/>
    <property type="match status" value="1"/>
</dbReference>